<evidence type="ECO:0000313" key="3">
    <source>
        <dbReference type="EMBL" id="QJH98278.1"/>
    </source>
</evidence>
<dbReference type="EMBL" id="MT144091">
    <property type="protein sequence ID" value="QJA48574.1"/>
    <property type="molecule type" value="Genomic_DNA"/>
</dbReference>
<sequence length="91" mass="10526">MVSREVAKPRPQLSRRKHGSGVVKPRAHWDLKVREIGASNVIPVTKFVPKTWKFVRVWLIKQMENKVILHVEKLYEESEVAPPTNSNKEGE</sequence>
<feature type="region of interest" description="Disordered" evidence="1">
    <location>
        <begin position="1"/>
        <end position="21"/>
    </location>
</feature>
<accession>A0A6H1ZLY9</accession>
<evidence type="ECO:0000313" key="2">
    <source>
        <dbReference type="EMBL" id="QJA48574.1"/>
    </source>
</evidence>
<dbReference type="AlphaFoldDB" id="A0A6H1ZLY9"/>
<name>A0A6H1ZLY9_9ZZZZ</name>
<proteinExistence type="predicted"/>
<reference evidence="2" key="1">
    <citation type="submission" date="2020-03" db="EMBL/GenBank/DDBJ databases">
        <title>The deep terrestrial virosphere.</title>
        <authorList>
            <person name="Holmfeldt K."/>
            <person name="Nilsson E."/>
            <person name="Simone D."/>
            <person name="Lopez-Fernandez M."/>
            <person name="Wu X."/>
            <person name="de Brujin I."/>
            <person name="Lundin D."/>
            <person name="Andersson A."/>
            <person name="Bertilsson S."/>
            <person name="Dopson M."/>
        </authorList>
    </citation>
    <scope>NUCLEOTIDE SEQUENCE</scope>
    <source>
        <strain evidence="2">TM448A01029</strain>
        <strain evidence="3">TM448B01253</strain>
    </source>
</reference>
<organism evidence="2">
    <name type="scientific">viral metagenome</name>
    <dbReference type="NCBI Taxonomy" id="1070528"/>
    <lineage>
        <taxon>unclassified sequences</taxon>
        <taxon>metagenomes</taxon>
        <taxon>organismal metagenomes</taxon>
    </lineage>
</organism>
<protein>
    <submittedName>
        <fullName evidence="2">Uncharacterized protein</fullName>
    </submittedName>
</protein>
<evidence type="ECO:0000256" key="1">
    <source>
        <dbReference type="SAM" id="MobiDB-lite"/>
    </source>
</evidence>
<gene>
    <name evidence="2" type="ORF">TM448A01029_0002</name>
    <name evidence="3" type="ORF">TM448B01253_0024</name>
</gene>
<dbReference type="EMBL" id="MT144724">
    <property type="protein sequence ID" value="QJH98278.1"/>
    <property type="molecule type" value="Genomic_DNA"/>
</dbReference>